<keyword evidence="4" id="KW-1185">Reference proteome</keyword>
<organism evidence="3 4">
    <name type="scientific">Steccherinum ochraceum</name>
    <dbReference type="NCBI Taxonomy" id="92696"/>
    <lineage>
        <taxon>Eukaryota</taxon>
        <taxon>Fungi</taxon>
        <taxon>Dikarya</taxon>
        <taxon>Basidiomycota</taxon>
        <taxon>Agaricomycotina</taxon>
        <taxon>Agaricomycetes</taxon>
        <taxon>Polyporales</taxon>
        <taxon>Steccherinaceae</taxon>
        <taxon>Steccherinum</taxon>
    </lineage>
</organism>
<name>A0A4R0R7C3_9APHY</name>
<feature type="region of interest" description="Disordered" evidence="1">
    <location>
        <begin position="409"/>
        <end position="440"/>
    </location>
</feature>
<sequence>MFAKKALASSSRAPLATAVASSSQSQNARISASIAGRRSIASSSTSAERRHPVSGQVRSYSLEPQSLGLSDNSLFSSNADWDSAFLGLKTSIPTRSARQAPRSLGPGPTVPRRQSMTIREMSAFDDMFSRVFNAAAIKNTPRRKPGSSATASTTTDIPVDLLSQLRRHSKNVHWASEADEEFDRKKEEMNLCESDHQLLAWAQREVFDESKRYQAAAAEAARRKAADPTASSSSTDAIHLQPLSYPLLISLLMRTFRDKYGDPHLALSIFNHARHLSVPSFVFGCTTGAYNELIETRWKCFRDLSGVVDALEEMKTNAVKMDSKTKALCEIVRRECGGRELWREQRNMEGSEVWDMLQVIDKVLASVNNDLFIQHGREVVDASRAEEPEDMQTERELGEWKKRLFETPDLNRNTKDGWEFGEWGDEDLDSRSTTGQFSYA</sequence>
<dbReference type="EMBL" id="RWJN01000292">
    <property type="protein sequence ID" value="TCD63520.1"/>
    <property type="molecule type" value="Genomic_DNA"/>
</dbReference>
<reference evidence="3 4" key="1">
    <citation type="submission" date="2018-11" db="EMBL/GenBank/DDBJ databases">
        <title>Genome assembly of Steccherinum ochraceum LE-BIN_3174, the white-rot fungus of the Steccherinaceae family (The Residual Polyporoid clade, Polyporales, Basidiomycota).</title>
        <authorList>
            <person name="Fedorova T.V."/>
            <person name="Glazunova O.A."/>
            <person name="Landesman E.O."/>
            <person name="Moiseenko K.V."/>
            <person name="Psurtseva N.V."/>
            <person name="Savinova O.S."/>
            <person name="Shakhova N.V."/>
            <person name="Tyazhelova T.V."/>
            <person name="Vasina D.V."/>
        </authorList>
    </citation>
    <scope>NUCLEOTIDE SEQUENCE [LARGE SCALE GENOMIC DNA]</scope>
    <source>
        <strain evidence="3 4">LE-BIN_3174</strain>
    </source>
</reference>
<dbReference type="Pfam" id="PF19189">
    <property type="entry name" value="Mtf2"/>
    <property type="match status" value="1"/>
</dbReference>
<evidence type="ECO:0000313" key="3">
    <source>
        <dbReference type="EMBL" id="TCD63520.1"/>
    </source>
</evidence>
<gene>
    <name evidence="3" type="ORF">EIP91_005321</name>
</gene>
<accession>A0A4R0R7C3</accession>
<comment type="caution">
    <text evidence="3">The sequence shown here is derived from an EMBL/GenBank/DDBJ whole genome shotgun (WGS) entry which is preliminary data.</text>
</comment>
<proteinExistence type="predicted"/>
<dbReference type="InterPro" id="IPR043837">
    <property type="entry name" value="Mtf2-like_C"/>
</dbReference>
<protein>
    <recommendedName>
        <fullName evidence="2">Mtf2-like C-terminal domain-containing protein</fullName>
    </recommendedName>
</protein>
<dbReference type="OrthoDB" id="2444174at2759"/>
<dbReference type="GO" id="GO:0005739">
    <property type="term" value="C:mitochondrion"/>
    <property type="evidence" value="ECO:0007669"/>
    <property type="project" value="InterPro"/>
</dbReference>
<evidence type="ECO:0000313" key="4">
    <source>
        <dbReference type="Proteomes" id="UP000292702"/>
    </source>
</evidence>
<feature type="compositionally biased region" description="Polar residues" evidence="1">
    <location>
        <begin position="431"/>
        <end position="440"/>
    </location>
</feature>
<evidence type="ECO:0000256" key="1">
    <source>
        <dbReference type="SAM" id="MobiDB-lite"/>
    </source>
</evidence>
<dbReference type="STRING" id="92696.A0A4R0R7C3"/>
<evidence type="ECO:0000259" key="2">
    <source>
        <dbReference type="Pfam" id="PF19189"/>
    </source>
</evidence>
<feature type="compositionally biased region" description="Low complexity" evidence="1">
    <location>
        <begin position="28"/>
        <end position="46"/>
    </location>
</feature>
<dbReference type="PANTHER" id="PTHR39468">
    <property type="entry name" value="CHROMOSOME 7, WHOLE GENOME SHOTGUN SEQUENCE"/>
    <property type="match status" value="1"/>
</dbReference>
<dbReference type="PANTHER" id="PTHR39468:SF1">
    <property type="entry name" value="MTF2-LIKE C-TERMINAL DOMAIN-CONTAINING PROTEIN"/>
    <property type="match status" value="1"/>
</dbReference>
<dbReference type="Proteomes" id="UP000292702">
    <property type="component" value="Unassembled WGS sequence"/>
</dbReference>
<dbReference type="AlphaFoldDB" id="A0A4R0R7C3"/>
<feature type="region of interest" description="Disordered" evidence="1">
    <location>
        <begin position="1"/>
        <end position="58"/>
    </location>
</feature>
<feature type="domain" description="Mtf2-like C-terminal" evidence="2">
    <location>
        <begin position="179"/>
        <end position="361"/>
    </location>
</feature>
<dbReference type="InterPro" id="IPR040009">
    <property type="entry name" value="Mtf2/C5D6.12-like"/>
</dbReference>